<keyword evidence="8" id="KW-0808">Transferase</keyword>
<organism evidence="20 21">
    <name type="scientific">Trichogramma kaykai</name>
    <dbReference type="NCBI Taxonomy" id="54128"/>
    <lineage>
        <taxon>Eukaryota</taxon>
        <taxon>Metazoa</taxon>
        <taxon>Ecdysozoa</taxon>
        <taxon>Arthropoda</taxon>
        <taxon>Hexapoda</taxon>
        <taxon>Insecta</taxon>
        <taxon>Pterygota</taxon>
        <taxon>Neoptera</taxon>
        <taxon>Endopterygota</taxon>
        <taxon>Hymenoptera</taxon>
        <taxon>Apocrita</taxon>
        <taxon>Proctotrupomorpha</taxon>
        <taxon>Chalcidoidea</taxon>
        <taxon>Trichogrammatidae</taxon>
        <taxon>Trichogramma</taxon>
    </lineage>
</organism>
<proteinExistence type="inferred from homology"/>
<keyword evidence="14" id="KW-0653">Protein transport</keyword>
<keyword evidence="13" id="KW-0862">Zinc</keyword>
<dbReference type="InterPro" id="IPR025654">
    <property type="entry name" value="PEX2/10"/>
</dbReference>
<keyword evidence="15" id="KW-1133">Transmembrane helix</keyword>
<name>A0ABD2W825_9HYME</name>
<dbReference type="GO" id="GO:0008270">
    <property type="term" value="F:zinc ion binding"/>
    <property type="evidence" value="ECO:0007669"/>
    <property type="project" value="UniProtKB-KW"/>
</dbReference>
<evidence type="ECO:0000256" key="7">
    <source>
        <dbReference type="ARBA" id="ARBA00022593"/>
    </source>
</evidence>
<dbReference type="EC" id="2.3.2.27" evidence="5"/>
<keyword evidence="7" id="KW-0962">Peroxisome biogenesis</keyword>
<dbReference type="InterPro" id="IPR017907">
    <property type="entry name" value="Znf_RING_CS"/>
</dbReference>
<evidence type="ECO:0000256" key="17">
    <source>
        <dbReference type="ARBA" id="ARBA00023140"/>
    </source>
</evidence>
<dbReference type="Pfam" id="PF13639">
    <property type="entry name" value="zf-RING_2"/>
    <property type="match status" value="1"/>
</dbReference>
<keyword evidence="21" id="KW-1185">Reference proteome</keyword>
<evidence type="ECO:0000256" key="16">
    <source>
        <dbReference type="ARBA" id="ARBA00023136"/>
    </source>
</evidence>
<evidence type="ECO:0000256" key="15">
    <source>
        <dbReference type="ARBA" id="ARBA00022989"/>
    </source>
</evidence>
<evidence type="ECO:0000256" key="3">
    <source>
        <dbReference type="ARBA" id="ARBA00004906"/>
    </source>
</evidence>
<keyword evidence="10" id="KW-0479">Metal-binding</keyword>
<evidence type="ECO:0000256" key="4">
    <source>
        <dbReference type="ARBA" id="ARBA00008704"/>
    </source>
</evidence>
<dbReference type="GO" id="GO:0005778">
    <property type="term" value="C:peroxisomal membrane"/>
    <property type="evidence" value="ECO:0007669"/>
    <property type="project" value="UniProtKB-SubCell"/>
</dbReference>
<dbReference type="Proteomes" id="UP001627154">
    <property type="component" value="Unassembled WGS sequence"/>
</dbReference>
<dbReference type="CDD" id="cd16527">
    <property type="entry name" value="RING-HC_PEX10"/>
    <property type="match status" value="1"/>
</dbReference>
<evidence type="ECO:0000256" key="1">
    <source>
        <dbReference type="ARBA" id="ARBA00000900"/>
    </source>
</evidence>
<dbReference type="SUPFAM" id="SSF57850">
    <property type="entry name" value="RING/U-box"/>
    <property type="match status" value="1"/>
</dbReference>
<accession>A0ABD2W825</accession>
<evidence type="ECO:0000256" key="2">
    <source>
        <dbReference type="ARBA" id="ARBA00004585"/>
    </source>
</evidence>
<keyword evidence="9" id="KW-0812">Transmembrane</keyword>
<dbReference type="InterPro" id="IPR013083">
    <property type="entry name" value="Znf_RING/FYVE/PHD"/>
</dbReference>
<evidence type="ECO:0000256" key="11">
    <source>
        <dbReference type="ARBA" id="ARBA00022771"/>
    </source>
</evidence>
<comment type="similarity">
    <text evidence="4">Belongs to the pex2/pex10/pex12 family.</text>
</comment>
<evidence type="ECO:0000313" key="20">
    <source>
        <dbReference type="EMBL" id="KAL3389200.1"/>
    </source>
</evidence>
<dbReference type="SMART" id="SM00184">
    <property type="entry name" value="RING"/>
    <property type="match status" value="1"/>
</dbReference>
<evidence type="ECO:0000256" key="10">
    <source>
        <dbReference type="ARBA" id="ARBA00022723"/>
    </source>
</evidence>
<dbReference type="Pfam" id="PF04757">
    <property type="entry name" value="Pex2_Pex12"/>
    <property type="match status" value="1"/>
</dbReference>
<evidence type="ECO:0000256" key="13">
    <source>
        <dbReference type="ARBA" id="ARBA00022833"/>
    </source>
</evidence>
<sequence length="283" mass="32772">MNQPKKNNLRPASQAEILRAHQRDNDFISQMSESLTDLLHRYNLQRFFCYFKSEIPAKLLYFIVTSGLGNQTLGEEYTGIVQANLNNRTIPSLMTRILAAILECFGDQMLLKLLDKLQYKINKSDNELTPRAKFFLNIVLNRTRTIIPILILVHRGLFYLYGRYYSIGRRFARIDYVKVYGPRPHSSVSWGLRILGCVTIAQCLFHFWQSKNSIDDIVIHEKELDGTISTNCQLCLEKIPNATTPCGHLFCWTCLSEWVRARNRCPLCRESVTSSRIIPLMNM</sequence>
<evidence type="ECO:0000313" key="21">
    <source>
        <dbReference type="Proteomes" id="UP001627154"/>
    </source>
</evidence>
<dbReference type="GO" id="GO:0015031">
    <property type="term" value="P:protein transport"/>
    <property type="evidence" value="ECO:0007669"/>
    <property type="project" value="UniProtKB-KW"/>
</dbReference>
<dbReference type="PROSITE" id="PS00518">
    <property type="entry name" value="ZF_RING_1"/>
    <property type="match status" value="1"/>
</dbReference>
<keyword evidence="17" id="KW-0576">Peroxisome</keyword>
<protein>
    <recommendedName>
        <fullName evidence="5">RING-type E3 ubiquitin transferase</fullName>
        <ecNumber evidence="5">2.3.2.27</ecNumber>
    </recommendedName>
</protein>
<dbReference type="GO" id="GO:0061630">
    <property type="term" value="F:ubiquitin protein ligase activity"/>
    <property type="evidence" value="ECO:0007669"/>
    <property type="project" value="UniProtKB-EC"/>
</dbReference>
<reference evidence="20 21" key="1">
    <citation type="journal article" date="2024" name="bioRxiv">
        <title>A reference genome for Trichogramma kaykai: A tiny desert-dwelling parasitoid wasp with competing sex-ratio distorters.</title>
        <authorList>
            <person name="Culotta J."/>
            <person name="Lindsey A.R."/>
        </authorList>
    </citation>
    <scope>NUCLEOTIDE SEQUENCE [LARGE SCALE GENOMIC DNA]</scope>
    <source>
        <strain evidence="20 21">KSX58</strain>
    </source>
</reference>
<comment type="pathway">
    <text evidence="3">Protein modification; protein ubiquitination.</text>
</comment>
<evidence type="ECO:0000256" key="6">
    <source>
        <dbReference type="ARBA" id="ARBA00022448"/>
    </source>
</evidence>
<dbReference type="Gene3D" id="3.30.40.10">
    <property type="entry name" value="Zinc/RING finger domain, C3HC4 (zinc finger)"/>
    <property type="match status" value="1"/>
</dbReference>
<keyword evidence="16" id="KW-0472">Membrane</keyword>
<dbReference type="PANTHER" id="PTHR23350:SF0">
    <property type="entry name" value="PEROXISOME BIOGENESIS FACTOR 10"/>
    <property type="match status" value="1"/>
</dbReference>
<dbReference type="InterPro" id="IPR006845">
    <property type="entry name" value="Pex_N"/>
</dbReference>
<dbReference type="InterPro" id="IPR001841">
    <property type="entry name" value="Znf_RING"/>
</dbReference>
<gene>
    <name evidence="20" type="ORF">TKK_015461</name>
</gene>
<keyword evidence="11 18" id="KW-0863">Zinc-finger</keyword>
<keyword evidence="12" id="KW-0833">Ubl conjugation pathway</keyword>
<dbReference type="PROSITE" id="PS50089">
    <property type="entry name" value="ZF_RING_2"/>
    <property type="match status" value="1"/>
</dbReference>
<dbReference type="GO" id="GO:0007031">
    <property type="term" value="P:peroxisome organization"/>
    <property type="evidence" value="ECO:0007669"/>
    <property type="project" value="UniProtKB-KW"/>
</dbReference>
<evidence type="ECO:0000256" key="18">
    <source>
        <dbReference type="PROSITE-ProRule" id="PRU00175"/>
    </source>
</evidence>
<dbReference type="PANTHER" id="PTHR23350">
    <property type="entry name" value="PEROXISOME ASSEMBLY PROTEIN 10"/>
    <property type="match status" value="1"/>
</dbReference>
<evidence type="ECO:0000256" key="14">
    <source>
        <dbReference type="ARBA" id="ARBA00022927"/>
    </source>
</evidence>
<evidence type="ECO:0000256" key="12">
    <source>
        <dbReference type="ARBA" id="ARBA00022786"/>
    </source>
</evidence>
<comment type="subcellular location">
    <subcellularLocation>
        <location evidence="2">Peroxisome membrane</location>
        <topology evidence="2">Multi-pass membrane protein</topology>
    </subcellularLocation>
</comment>
<comment type="catalytic activity">
    <reaction evidence="1">
        <text>S-ubiquitinyl-[E2 ubiquitin-conjugating enzyme]-L-cysteine + [acceptor protein]-L-lysine = [E2 ubiquitin-conjugating enzyme]-L-cysteine + N(6)-ubiquitinyl-[acceptor protein]-L-lysine.</text>
        <dbReference type="EC" id="2.3.2.27"/>
    </reaction>
</comment>
<evidence type="ECO:0000256" key="5">
    <source>
        <dbReference type="ARBA" id="ARBA00012483"/>
    </source>
</evidence>
<feature type="domain" description="RING-type" evidence="19">
    <location>
        <begin position="232"/>
        <end position="269"/>
    </location>
</feature>
<dbReference type="AlphaFoldDB" id="A0ABD2W825"/>
<comment type="caution">
    <text evidence="20">The sequence shown here is derived from an EMBL/GenBank/DDBJ whole genome shotgun (WGS) entry which is preliminary data.</text>
</comment>
<keyword evidence="6" id="KW-0813">Transport</keyword>
<evidence type="ECO:0000256" key="8">
    <source>
        <dbReference type="ARBA" id="ARBA00022679"/>
    </source>
</evidence>
<evidence type="ECO:0000259" key="19">
    <source>
        <dbReference type="PROSITE" id="PS50089"/>
    </source>
</evidence>
<dbReference type="EMBL" id="JBJJXI010000123">
    <property type="protein sequence ID" value="KAL3389200.1"/>
    <property type="molecule type" value="Genomic_DNA"/>
</dbReference>
<evidence type="ECO:0000256" key="9">
    <source>
        <dbReference type="ARBA" id="ARBA00022692"/>
    </source>
</evidence>